<feature type="region of interest" description="Disordered" evidence="1">
    <location>
        <begin position="185"/>
        <end position="265"/>
    </location>
</feature>
<dbReference type="EMBL" id="JAACJM010000141">
    <property type="protein sequence ID" value="KAF5343380.1"/>
    <property type="molecule type" value="Genomic_DNA"/>
</dbReference>
<feature type="compositionally biased region" description="Low complexity" evidence="1">
    <location>
        <begin position="185"/>
        <end position="202"/>
    </location>
</feature>
<organism evidence="3 4">
    <name type="scientific">Tetrapyrgos nigripes</name>
    <dbReference type="NCBI Taxonomy" id="182062"/>
    <lineage>
        <taxon>Eukaryota</taxon>
        <taxon>Fungi</taxon>
        <taxon>Dikarya</taxon>
        <taxon>Basidiomycota</taxon>
        <taxon>Agaricomycotina</taxon>
        <taxon>Agaricomycetes</taxon>
        <taxon>Agaricomycetidae</taxon>
        <taxon>Agaricales</taxon>
        <taxon>Marasmiineae</taxon>
        <taxon>Marasmiaceae</taxon>
        <taxon>Tetrapyrgos</taxon>
    </lineage>
</organism>
<feature type="domain" description="Ndc10" evidence="2">
    <location>
        <begin position="3"/>
        <end position="119"/>
    </location>
</feature>
<comment type="caution">
    <text evidence="3">The sequence shown here is derived from an EMBL/GenBank/DDBJ whole genome shotgun (WGS) entry which is preliminary data.</text>
</comment>
<protein>
    <recommendedName>
        <fullName evidence="2">Ndc10 domain-containing protein</fullName>
    </recommendedName>
</protein>
<dbReference type="InterPro" id="IPR031872">
    <property type="entry name" value="NDC10_II"/>
</dbReference>
<feature type="compositionally biased region" description="Polar residues" evidence="1">
    <location>
        <begin position="204"/>
        <end position="219"/>
    </location>
</feature>
<dbReference type="InterPro" id="IPR038279">
    <property type="entry name" value="Ndc10_dom2_sf"/>
</dbReference>
<evidence type="ECO:0000256" key="1">
    <source>
        <dbReference type="SAM" id="MobiDB-lite"/>
    </source>
</evidence>
<dbReference type="OrthoDB" id="3181539at2759"/>
<dbReference type="Proteomes" id="UP000559256">
    <property type="component" value="Unassembled WGS sequence"/>
</dbReference>
<dbReference type="Pfam" id="PF16787">
    <property type="entry name" value="NDC10_II"/>
    <property type="match status" value="1"/>
</dbReference>
<dbReference type="AlphaFoldDB" id="A0A8H5CKH0"/>
<reference evidence="3 4" key="1">
    <citation type="journal article" date="2020" name="ISME J.">
        <title>Uncovering the hidden diversity of litter-decomposition mechanisms in mushroom-forming fungi.</title>
        <authorList>
            <person name="Floudas D."/>
            <person name="Bentzer J."/>
            <person name="Ahren D."/>
            <person name="Johansson T."/>
            <person name="Persson P."/>
            <person name="Tunlid A."/>
        </authorList>
    </citation>
    <scope>NUCLEOTIDE SEQUENCE [LARGE SCALE GENOMIC DNA]</scope>
    <source>
        <strain evidence="3 4">CBS 291.85</strain>
    </source>
</reference>
<gene>
    <name evidence="3" type="ORF">D9758_015630</name>
</gene>
<keyword evidence="4" id="KW-1185">Reference proteome</keyword>
<evidence type="ECO:0000313" key="3">
    <source>
        <dbReference type="EMBL" id="KAF5343380.1"/>
    </source>
</evidence>
<sequence length="487" mass="53917">MGVPPDQVDAAGNWQGNTRQEVYTSKLPKLAITTLAGFHVGEKYEVPWAEVSVPDELNRMIFPFAEDALAELTAAGCKNRGMYNFLQLLVNLRPFFWRGISAICVEYPNSCLFKRLRILSTTDAKGFMDSWPSALPSNFNEAPTREAMQLLTARMRGVEQGIDVLINSLPYPYNFGNLYPYPSPASSNAQAGQSEASGSASEPLHSTHTASSGVNSPSVGNPDVEMQDLSNETSASESTPQMSTGNNSTYPIPKDSTGLNVNSNGDLAAVSSSPLPSPTNSLLPYNVPISEYISLNVLPLLPPSPPNHDSVHTPLDMILPPPSAFYDDLSKKCDSYPLFSTCGQGFTWKDLLDQVKRPVELWSVYKPKGLGDYSTVEMLWKVWEEGVYVDGVGRCPPLRMIEERWGSLKNKDGQGRHAQWRPKSDAKARKIWSNFHFFIKEIEKRRNDVAGTSANEVLRELDVLRGAHGNVNKLHQSLQVKKPRNRK</sequence>
<proteinExistence type="predicted"/>
<dbReference type="Gene3D" id="1.10.443.20">
    <property type="entry name" value="Centromere DNA-binding protein complex CBF3 subunit, domain 2"/>
    <property type="match status" value="1"/>
</dbReference>
<accession>A0A8H5CKH0</accession>
<evidence type="ECO:0000259" key="2">
    <source>
        <dbReference type="Pfam" id="PF16787"/>
    </source>
</evidence>
<dbReference type="GO" id="GO:0003677">
    <property type="term" value="F:DNA binding"/>
    <property type="evidence" value="ECO:0007669"/>
    <property type="project" value="InterPro"/>
</dbReference>
<evidence type="ECO:0000313" key="4">
    <source>
        <dbReference type="Proteomes" id="UP000559256"/>
    </source>
</evidence>
<name>A0A8H5CKH0_9AGAR</name>
<feature type="compositionally biased region" description="Polar residues" evidence="1">
    <location>
        <begin position="228"/>
        <end position="250"/>
    </location>
</feature>